<comment type="caution">
    <text evidence="17">The sequence shown here is derived from an EMBL/GenBank/DDBJ whole genome shotgun (WGS) entry which is preliminary data.</text>
</comment>
<dbReference type="EC" id="2.4.99.28" evidence="14"/>
<evidence type="ECO:0000256" key="9">
    <source>
        <dbReference type="ARBA" id="ARBA00032370"/>
    </source>
</evidence>
<evidence type="ECO:0000256" key="12">
    <source>
        <dbReference type="ARBA" id="ARBA00041185"/>
    </source>
</evidence>
<feature type="transmembrane region" description="Helical" evidence="16">
    <location>
        <begin position="84"/>
        <end position="102"/>
    </location>
</feature>
<name>A0A1E3H5E5_9HYPH</name>
<evidence type="ECO:0000313" key="18">
    <source>
        <dbReference type="Proteomes" id="UP000094622"/>
    </source>
</evidence>
<evidence type="ECO:0000256" key="4">
    <source>
        <dbReference type="ARBA" id="ARBA00022692"/>
    </source>
</evidence>
<dbReference type="GO" id="GO:0005886">
    <property type="term" value="C:plasma membrane"/>
    <property type="evidence" value="ECO:0007669"/>
    <property type="project" value="TreeGrafter"/>
</dbReference>
<proteinExistence type="inferred from homology"/>
<evidence type="ECO:0000256" key="10">
    <source>
        <dbReference type="ARBA" id="ARBA00033270"/>
    </source>
</evidence>
<dbReference type="PATRIC" id="fig|1439726.3.peg.1117"/>
<feature type="transmembrane region" description="Helical" evidence="16">
    <location>
        <begin position="147"/>
        <end position="166"/>
    </location>
</feature>
<evidence type="ECO:0000256" key="7">
    <source>
        <dbReference type="ARBA" id="ARBA00022989"/>
    </source>
</evidence>
<dbReference type="RefSeq" id="WP_069306088.1">
    <property type="nucleotide sequence ID" value="NZ_MCRJ01000018.1"/>
</dbReference>
<accession>A0A1E3H5E5</accession>
<dbReference type="Proteomes" id="UP000094622">
    <property type="component" value="Unassembled WGS sequence"/>
</dbReference>
<gene>
    <name evidence="17" type="primary">ftsW</name>
    <name evidence="17" type="ORF">A6302_01072</name>
</gene>
<dbReference type="GO" id="GO:0008360">
    <property type="term" value="P:regulation of cell shape"/>
    <property type="evidence" value="ECO:0007669"/>
    <property type="project" value="UniProtKB-KW"/>
</dbReference>
<dbReference type="PANTHER" id="PTHR30474:SF2">
    <property type="entry name" value="PEPTIDOGLYCAN GLYCOSYLTRANSFERASE FTSW-RELATED"/>
    <property type="match status" value="1"/>
</dbReference>
<dbReference type="AlphaFoldDB" id="A0A1E3H5E5"/>
<dbReference type="GO" id="GO:0032153">
    <property type="term" value="C:cell division site"/>
    <property type="evidence" value="ECO:0007669"/>
    <property type="project" value="TreeGrafter"/>
</dbReference>
<evidence type="ECO:0000256" key="2">
    <source>
        <dbReference type="ARBA" id="ARBA00022676"/>
    </source>
</evidence>
<comment type="catalytic activity">
    <reaction evidence="15">
        <text>[GlcNAc-(1-&gt;4)-Mur2Ac(oyl-L-Ala-gamma-D-Glu-L-Lys-D-Ala-D-Ala)](n)-di-trans,octa-cis-undecaprenyl diphosphate + beta-D-GlcNAc-(1-&gt;4)-Mur2Ac(oyl-L-Ala-gamma-D-Glu-L-Lys-D-Ala-D-Ala)-di-trans,octa-cis-undecaprenyl diphosphate = [GlcNAc-(1-&gt;4)-Mur2Ac(oyl-L-Ala-gamma-D-Glu-L-Lys-D-Ala-D-Ala)](n+1)-di-trans,octa-cis-undecaprenyl diphosphate + di-trans,octa-cis-undecaprenyl diphosphate + H(+)</text>
        <dbReference type="Rhea" id="RHEA:23708"/>
        <dbReference type="Rhea" id="RHEA-COMP:9602"/>
        <dbReference type="Rhea" id="RHEA-COMP:9603"/>
        <dbReference type="ChEBI" id="CHEBI:15378"/>
        <dbReference type="ChEBI" id="CHEBI:58405"/>
        <dbReference type="ChEBI" id="CHEBI:60033"/>
        <dbReference type="ChEBI" id="CHEBI:78435"/>
        <dbReference type="EC" id="2.4.99.28"/>
    </reaction>
</comment>
<feature type="transmembrane region" description="Helical" evidence="16">
    <location>
        <begin position="59"/>
        <end position="77"/>
    </location>
</feature>
<dbReference type="OrthoDB" id="9768187at2"/>
<dbReference type="InterPro" id="IPR001182">
    <property type="entry name" value="FtsW/RodA"/>
</dbReference>
<dbReference type="GO" id="GO:0009252">
    <property type="term" value="P:peptidoglycan biosynthetic process"/>
    <property type="evidence" value="ECO:0007669"/>
    <property type="project" value="UniProtKB-KW"/>
</dbReference>
<reference evidence="17 18" key="1">
    <citation type="submission" date="2016-07" db="EMBL/GenBank/DDBJ databases">
        <title>Draft Genome Sequence of Methylobrevis pamukkalensis PK2.</title>
        <authorList>
            <person name="Vasilenko O.V."/>
            <person name="Doronina N.V."/>
            <person name="Shmareva M.N."/>
            <person name="Tarlachkov S.V."/>
            <person name="Mustakhimov I."/>
            <person name="Trotsenko Y.A."/>
        </authorList>
    </citation>
    <scope>NUCLEOTIDE SEQUENCE [LARGE SCALE GENOMIC DNA]</scope>
    <source>
        <strain evidence="17 18">PK2</strain>
    </source>
</reference>
<keyword evidence="18" id="KW-1185">Reference proteome</keyword>
<evidence type="ECO:0000313" key="17">
    <source>
        <dbReference type="EMBL" id="ODN71559.1"/>
    </source>
</evidence>
<evidence type="ECO:0000256" key="13">
    <source>
        <dbReference type="ARBA" id="ARBA00041418"/>
    </source>
</evidence>
<evidence type="ECO:0000256" key="8">
    <source>
        <dbReference type="ARBA" id="ARBA00023136"/>
    </source>
</evidence>
<feature type="transmembrane region" description="Helical" evidence="16">
    <location>
        <begin position="304"/>
        <end position="329"/>
    </location>
</feature>
<keyword evidence="6" id="KW-0573">Peptidoglycan synthesis</keyword>
<feature type="transmembrane region" description="Helical" evidence="16">
    <location>
        <begin position="178"/>
        <end position="209"/>
    </location>
</feature>
<dbReference type="PANTHER" id="PTHR30474">
    <property type="entry name" value="CELL CYCLE PROTEIN"/>
    <property type="match status" value="1"/>
</dbReference>
<protein>
    <recommendedName>
        <fullName evidence="12">Probable peptidoglycan glycosyltransferase FtsW</fullName>
        <ecNumber evidence="14">2.4.99.28</ecNumber>
    </recommendedName>
    <alternativeName>
        <fullName evidence="13">Cell division protein FtsW</fullName>
    </alternativeName>
    <alternativeName>
        <fullName evidence="10">Cell wall polymerase</fullName>
    </alternativeName>
    <alternativeName>
        <fullName evidence="9">Peptidoglycan polymerase</fullName>
    </alternativeName>
</protein>
<keyword evidence="3" id="KW-0808">Transferase</keyword>
<dbReference type="GO" id="GO:0008955">
    <property type="term" value="F:peptidoglycan glycosyltransferase activity"/>
    <property type="evidence" value="ECO:0007669"/>
    <property type="project" value="UniProtKB-EC"/>
</dbReference>
<evidence type="ECO:0000256" key="15">
    <source>
        <dbReference type="ARBA" id="ARBA00049902"/>
    </source>
</evidence>
<evidence type="ECO:0000256" key="5">
    <source>
        <dbReference type="ARBA" id="ARBA00022960"/>
    </source>
</evidence>
<comment type="similarity">
    <text evidence="11">Belongs to the SEDS family. FtsW subfamily.</text>
</comment>
<feature type="transmembrane region" description="Helical" evidence="16">
    <location>
        <begin position="20"/>
        <end position="39"/>
    </location>
</feature>
<keyword evidence="2" id="KW-0328">Glycosyltransferase</keyword>
<evidence type="ECO:0000256" key="14">
    <source>
        <dbReference type="ARBA" id="ARBA00044770"/>
    </source>
</evidence>
<evidence type="ECO:0000256" key="3">
    <source>
        <dbReference type="ARBA" id="ARBA00022679"/>
    </source>
</evidence>
<keyword evidence="7 16" id="KW-1133">Transmembrane helix</keyword>
<sequence length="388" mass="41784">MVSRAERGLLADWWFTVDKLLLVACLSLIFIGIVLSLAASPPVAERIGIADTYHFVKNQAIYCVPAIVILFGVSFLDPKTVRRFSMGVLMICLVLLVATLFLGPEVKGARRWISLAGVSIQPSEFVKPVFTVVCGFLFAEGMRRRDVPGRLLAFGLLAALAGLLVLQPDFGQTMLVSIVWAALLFMSGMSWIWIGGIAATGVVGILAAYEFADHVRSRIDRFLNPESGDTFQVDTAIESVVGGGWLGRGPGEGIVKRILPDSHTDYIFAVAAEEFGIVLCLMLVSIYAFIVLRGLAHASRESDAYIRLASAGLVVLFGIQSCINMAVSLHMMPSKGMTLPFISYGGSSLLSAALTMGMLLALTRRRPDQTRYVAPIGFGAPRVAHGAA</sequence>
<evidence type="ECO:0000256" key="16">
    <source>
        <dbReference type="SAM" id="Phobius"/>
    </source>
</evidence>
<evidence type="ECO:0000256" key="1">
    <source>
        <dbReference type="ARBA" id="ARBA00004141"/>
    </source>
</evidence>
<dbReference type="GO" id="GO:0015648">
    <property type="term" value="F:lipid-linked peptidoglycan transporter activity"/>
    <property type="evidence" value="ECO:0007669"/>
    <property type="project" value="TreeGrafter"/>
</dbReference>
<dbReference type="EMBL" id="MCRJ01000018">
    <property type="protein sequence ID" value="ODN71559.1"/>
    <property type="molecule type" value="Genomic_DNA"/>
</dbReference>
<keyword evidence="4 16" id="KW-0812">Transmembrane</keyword>
<keyword evidence="8 16" id="KW-0472">Membrane</keyword>
<organism evidence="17 18">
    <name type="scientific">Methylobrevis pamukkalensis</name>
    <dbReference type="NCBI Taxonomy" id="1439726"/>
    <lineage>
        <taxon>Bacteria</taxon>
        <taxon>Pseudomonadati</taxon>
        <taxon>Pseudomonadota</taxon>
        <taxon>Alphaproteobacteria</taxon>
        <taxon>Hyphomicrobiales</taxon>
        <taxon>Pleomorphomonadaceae</taxon>
        <taxon>Methylobrevis</taxon>
    </lineage>
</organism>
<feature type="transmembrane region" description="Helical" evidence="16">
    <location>
        <begin position="266"/>
        <end position="292"/>
    </location>
</feature>
<comment type="subcellular location">
    <subcellularLocation>
        <location evidence="1">Membrane</location>
        <topology evidence="1">Multi-pass membrane protein</topology>
    </subcellularLocation>
</comment>
<feature type="transmembrane region" description="Helical" evidence="16">
    <location>
        <begin position="341"/>
        <end position="362"/>
    </location>
</feature>
<dbReference type="GO" id="GO:0051301">
    <property type="term" value="P:cell division"/>
    <property type="evidence" value="ECO:0007669"/>
    <property type="project" value="InterPro"/>
</dbReference>
<keyword evidence="5" id="KW-0133">Cell shape</keyword>
<dbReference type="Pfam" id="PF01098">
    <property type="entry name" value="FTSW_RODA_SPOVE"/>
    <property type="match status" value="1"/>
</dbReference>
<evidence type="ECO:0000256" key="6">
    <source>
        <dbReference type="ARBA" id="ARBA00022984"/>
    </source>
</evidence>
<evidence type="ECO:0000256" key="11">
    <source>
        <dbReference type="ARBA" id="ARBA00038053"/>
    </source>
</evidence>